<feature type="transmembrane region" description="Helical" evidence="8">
    <location>
        <begin position="314"/>
        <end position="332"/>
    </location>
</feature>
<keyword evidence="4 8" id="KW-0812">Transmembrane</keyword>
<evidence type="ECO:0000256" key="7">
    <source>
        <dbReference type="RuleBase" id="RU003346"/>
    </source>
</evidence>
<comment type="similarity">
    <text evidence="2 7">Belongs to the major facilitator superfamily. Sugar transporter (TC 2.A.1.1) family.</text>
</comment>
<feature type="transmembrane region" description="Helical" evidence="8">
    <location>
        <begin position="146"/>
        <end position="168"/>
    </location>
</feature>
<feature type="chain" id="PRO_5015462477" evidence="9">
    <location>
        <begin position="23"/>
        <end position="513"/>
    </location>
</feature>
<feature type="signal peptide" evidence="9">
    <location>
        <begin position="1"/>
        <end position="22"/>
    </location>
</feature>
<comment type="subcellular location">
    <subcellularLocation>
        <location evidence="1">Membrane</location>
        <topology evidence="1">Multi-pass membrane protein</topology>
    </subcellularLocation>
</comment>
<dbReference type="InterPro" id="IPR003663">
    <property type="entry name" value="Sugar/inositol_transpt"/>
</dbReference>
<evidence type="ECO:0000313" key="12">
    <source>
        <dbReference type="Proteomes" id="UP000240883"/>
    </source>
</evidence>
<protein>
    <submittedName>
        <fullName evidence="11">MFS quinate transporter</fullName>
    </submittedName>
</protein>
<keyword evidence="5 8" id="KW-1133">Transmembrane helix</keyword>
<organism evidence="11 12">
    <name type="scientific">Corynespora cassiicola Philippines</name>
    <dbReference type="NCBI Taxonomy" id="1448308"/>
    <lineage>
        <taxon>Eukaryota</taxon>
        <taxon>Fungi</taxon>
        <taxon>Dikarya</taxon>
        <taxon>Ascomycota</taxon>
        <taxon>Pezizomycotina</taxon>
        <taxon>Dothideomycetes</taxon>
        <taxon>Pleosporomycetidae</taxon>
        <taxon>Pleosporales</taxon>
        <taxon>Corynesporascaceae</taxon>
        <taxon>Corynespora</taxon>
    </lineage>
</organism>
<dbReference type="EMBL" id="KZ678142">
    <property type="protein sequence ID" value="PSN61930.1"/>
    <property type="molecule type" value="Genomic_DNA"/>
</dbReference>
<dbReference type="SUPFAM" id="SSF103473">
    <property type="entry name" value="MFS general substrate transporter"/>
    <property type="match status" value="1"/>
</dbReference>
<dbReference type="PROSITE" id="PS50850">
    <property type="entry name" value="MFS"/>
    <property type="match status" value="1"/>
</dbReference>
<feature type="transmembrane region" description="Helical" evidence="8">
    <location>
        <begin position="407"/>
        <end position="434"/>
    </location>
</feature>
<keyword evidence="3 7" id="KW-0813">Transport</keyword>
<keyword evidence="12" id="KW-1185">Reference proteome</keyword>
<gene>
    <name evidence="11" type="ORF">BS50DRAFT_613072</name>
</gene>
<feature type="transmembrane region" description="Helical" evidence="8">
    <location>
        <begin position="60"/>
        <end position="78"/>
    </location>
</feature>
<dbReference type="Gene3D" id="1.20.1250.20">
    <property type="entry name" value="MFS general substrate transporter like domains"/>
    <property type="match status" value="1"/>
</dbReference>
<feature type="transmembrane region" description="Helical" evidence="8">
    <location>
        <begin position="180"/>
        <end position="200"/>
    </location>
</feature>
<feature type="transmembrane region" description="Helical" evidence="8">
    <location>
        <begin position="272"/>
        <end position="294"/>
    </location>
</feature>
<feature type="transmembrane region" description="Helical" evidence="8">
    <location>
        <begin position="117"/>
        <end position="134"/>
    </location>
</feature>
<dbReference type="PANTHER" id="PTHR48022">
    <property type="entry name" value="PLASTIDIC GLUCOSE TRANSPORTER 4"/>
    <property type="match status" value="1"/>
</dbReference>
<evidence type="ECO:0000256" key="5">
    <source>
        <dbReference type="ARBA" id="ARBA00022989"/>
    </source>
</evidence>
<keyword evidence="9" id="KW-0732">Signal</keyword>
<evidence type="ECO:0000256" key="2">
    <source>
        <dbReference type="ARBA" id="ARBA00010992"/>
    </source>
</evidence>
<dbReference type="NCBIfam" id="TIGR00879">
    <property type="entry name" value="SP"/>
    <property type="match status" value="1"/>
</dbReference>
<feature type="transmembrane region" description="Helical" evidence="8">
    <location>
        <begin position="90"/>
        <end position="111"/>
    </location>
</feature>
<dbReference type="OrthoDB" id="5296287at2759"/>
<evidence type="ECO:0000256" key="4">
    <source>
        <dbReference type="ARBA" id="ARBA00022692"/>
    </source>
</evidence>
<dbReference type="GO" id="GO:0005351">
    <property type="term" value="F:carbohydrate:proton symporter activity"/>
    <property type="evidence" value="ECO:0007669"/>
    <property type="project" value="TreeGrafter"/>
</dbReference>
<dbReference type="InterPro" id="IPR050360">
    <property type="entry name" value="MFS_Sugar_Transporters"/>
</dbReference>
<evidence type="ECO:0000259" key="10">
    <source>
        <dbReference type="PROSITE" id="PS50850"/>
    </source>
</evidence>
<dbReference type="InterPro" id="IPR020846">
    <property type="entry name" value="MFS_dom"/>
</dbReference>
<sequence>MSFSYILAVVVLACGGIPKGYDEGGFSASVTLPAFKADYGLERSQWINNHSGLANRTANISSFGVLGAAFGALIAFFLNDKLGRLWSYRLAVLIWASGILMQVFSSGIFGFLLFGRIWGGLGAGGLTVISPLFLSEIAPTKSRGMVVSTYMVVLLLFLSLGFFINYGVSKNMSQGRSQWQIVQAIPLIPVGIAFVASFIIPESPRWLASRGMDEECIAALARLRGKFKDEPSLVAEYENTVTEANAIAGMKSSPNLKSAKDCFTIPSLRSRYLLAVSMHTVAQWTGGNGITYYISDIFQYAGIHGSETSLITSGAYGLVKLVVTMIFAWGLIDRIGRRRCFLAGLILQGVTHVYMAIYFGAIGSGNSYASNAAIASVFVYATGWSVGLCTIPYIYGSEIFPTKVRSFAYTTTMCLHWFFQFAVVRVTPVMLAALKKWGAYLFWSIICATGIVVLGLWAPETKGVPLEHMHELFEKRWYQCWGSKLEFREQEEGFQDKIEGMCSATRRESVVQS</sequence>
<evidence type="ECO:0000256" key="6">
    <source>
        <dbReference type="ARBA" id="ARBA00023136"/>
    </source>
</evidence>
<dbReference type="PRINTS" id="PR00171">
    <property type="entry name" value="SUGRTRNSPORT"/>
</dbReference>
<dbReference type="GO" id="GO:0016020">
    <property type="term" value="C:membrane"/>
    <property type="evidence" value="ECO:0007669"/>
    <property type="project" value="UniProtKB-SubCell"/>
</dbReference>
<feature type="transmembrane region" description="Helical" evidence="8">
    <location>
        <begin position="440"/>
        <end position="459"/>
    </location>
</feature>
<dbReference type="Pfam" id="PF00083">
    <property type="entry name" value="Sugar_tr"/>
    <property type="match status" value="1"/>
</dbReference>
<dbReference type="InterPro" id="IPR036259">
    <property type="entry name" value="MFS_trans_sf"/>
</dbReference>
<evidence type="ECO:0000256" key="8">
    <source>
        <dbReference type="SAM" id="Phobius"/>
    </source>
</evidence>
<reference evidence="11 12" key="1">
    <citation type="journal article" date="2018" name="Front. Microbiol.">
        <title>Genome-Wide Analysis of Corynespora cassiicola Leaf Fall Disease Putative Effectors.</title>
        <authorList>
            <person name="Lopez D."/>
            <person name="Ribeiro S."/>
            <person name="Label P."/>
            <person name="Fumanal B."/>
            <person name="Venisse J.S."/>
            <person name="Kohler A."/>
            <person name="de Oliveira R.R."/>
            <person name="Labutti K."/>
            <person name="Lipzen A."/>
            <person name="Lail K."/>
            <person name="Bauer D."/>
            <person name="Ohm R.A."/>
            <person name="Barry K.W."/>
            <person name="Spatafora J."/>
            <person name="Grigoriev I.V."/>
            <person name="Martin F.M."/>
            <person name="Pujade-Renaud V."/>
        </authorList>
    </citation>
    <scope>NUCLEOTIDE SEQUENCE [LARGE SCALE GENOMIC DNA]</scope>
    <source>
        <strain evidence="11 12">Philippines</strain>
    </source>
</reference>
<dbReference type="AlphaFoldDB" id="A0A2T2N984"/>
<dbReference type="Proteomes" id="UP000240883">
    <property type="component" value="Unassembled WGS sequence"/>
</dbReference>
<dbReference type="InterPro" id="IPR005828">
    <property type="entry name" value="MFS_sugar_transport-like"/>
</dbReference>
<evidence type="ECO:0000256" key="9">
    <source>
        <dbReference type="SAM" id="SignalP"/>
    </source>
</evidence>
<feature type="domain" description="Major facilitator superfamily (MFS) profile" evidence="10">
    <location>
        <begin position="8"/>
        <end position="462"/>
    </location>
</feature>
<keyword evidence="6 8" id="KW-0472">Membrane</keyword>
<dbReference type="PANTHER" id="PTHR48022:SF43">
    <property type="entry name" value="QUINATE TRANSPORTER, PUTATIVE (AFU_ORTHOLOGUE AFUA_1G16230)-RELATED"/>
    <property type="match status" value="1"/>
</dbReference>
<name>A0A2T2N984_CORCC</name>
<evidence type="ECO:0000256" key="3">
    <source>
        <dbReference type="ARBA" id="ARBA00022448"/>
    </source>
</evidence>
<feature type="transmembrane region" description="Helical" evidence="8">
    <location>
        <begin position="373"/>
        <end position="395"/>
    </location>
</feature>
<proteinExistence type="inferred from homology"/>
<feature type="transmembrane region" description="Helical" evidence="8">
    <location>
        <begin position="341"/>
        <end position="361"/>
    </location>
</feature>
<accession>A0A2T2N984</accession>
<evidence type="ECO:0000313" key="11">
    <source>
        <dbReference type="EMBL" id="PSN61930.1"/>
    </source>
</evidence>
<evidence type="ECO:0000256" key="1">
    <source>
        <dbReference type="ARBA" id="ARBA00004141"/>
    </source>
</evidence>